<name>A0ACC0AM34_CATRO</name>
<dbReference type="EMBL" id="CM044705">
    <property type="protein sequence ID" value="KAI5661440.1"/>
    <property type="molecule type" value="Genomic_DNA"/>
</dbReference>
<accession>A0ACC0AM34</accession>
<comment type="caution">
    <text evidence="1">The sequence shown here is derived from an EMBL/GenBank/DDBJ whole genome shotgun (WGS) entry which is preliminary data.</text>
</comment>
<evidence type="ECO:0000313" key="1">
    <source>
        <dbReference type="EMBL" id="KAI5661440.1"/>
    </source>
</evidence>
<keyword evidence="2" id="KW-1185">Reference proteome</keyword>
<evidence type="ECO:0000313" key="2">
    <source>
        <dbReference type="Proteomes" id="UP001060085"/>
    </source>
</evidence>
<organism evidence="1 2">
    <name type="scientific">Catharanthus roseus</name>
    <name type="common">Madagascar periwinkle</name>
    <name type="synonym">Vinca rosea</name>
    <dbReference type="NCBI Taxonomy" id="4058"/>
    <lineage>
        <taxon>Eukaryota</taxon>
        <taxon>Viridiplantae</taxon>
        <taxon>Streptophyta</taxon>
        <taxon>Embryophyta</taxon>
        <taxon>Tracheophyta</taxon>
        <taxon>Spermatophyta</taxon>
        <taxon>Magnoliopsida</taxon>
        <taxon>eudicotyledons</taxon>
        <taxon>Gunneridae</taxon>
        <taxon>Pentapetalae</taxon>
        <taxon>asterids</taxon>
        <taxon>lamiids</taxon>
        <taxon>Gentianales</taxon>
        <taxon>Apocynaceae</taxon>
        <taxon>Rauvolfioideae</taxon>
        <taxon>Vinceae</taxon>
        <taxon>Catharanthinae</taxon>
        <taxon>Catharanthus</taxon>
    </lineage>
</organism>
<reference evidence="2" key="1">
    <citation type="journal article" date="2023" name="Nat. Plants">
        <title>Single-cell RNA sequencing provides a high-resolution roadmap for understanding the multicellular compartmentation of specialized metabolism.</title>
        <authorList>
            <person name="Sun S."/>
            <person name="Shen X."/>
            <person name="Li Y."/>
            <person name="Li Y."/>
            <person name="Wang S."/>
            <person name="Li R."/>
            <person name="Zhang H."/>
            <person name="Shen G."/>
            <person name="Guo B."/>
            <person name="Wei J."/>
            <person name="Xu J."/>
            <person name="St-Pierre B."/>
            <person name="Chen S."/>
            <person name="Sun C."/>
        </authorList>
    </citation>
    <scope>NUCLEOTIDE SEQUENCE [LARGE SCALE GENOMIC DNA]</scope>
</reference>
<proteinExistence type="predicted"/>
<sequence length="132" mass="15133">MTSKAQYLENPSSCALSLDQSTSDVTCSIERPTFRMTDASATIALYMREILEFQVLSLKGDPYFFDTIRPYPIMFAAPYLKLVQFHNSSQYFAIGEAYKVVNTHSARLPLVTAKETHWSFMSRTCKFTEDFQ</sequence>
<protein>
    <submittedName>
        <fullName evidence="1">Uncharacterized protein</fullName>
    </submittedName>
</protein>
<gene>
    <name evidence="1" type="ORF">M9H77_20763</name>
</gene>
<dbReference type="Proteomes" id="UP001060085">
    <property type="component" value="Linkage Group LG05"/>
</dbReference>